<protein>
    <recommendedName>
        <fullName evidence="6">RWP-RK domain-containing protein</fullName>
    </recommendedName>
</protein>
<keyword evidence="1" id="KW-0805">Transcription regulation</keyword>
<dbReference type="InterPro" id="IPR003035">
    <property type="entry name" value="RWP-RK_dom"/>
</dbReference>
<name>A0A9D4VBT1_ADICA</name>
<dbReference type="Pfam" id="PF02042">
    <property type="entry name" value="RWP-RK"/>
    <property type="match status" value="1"/>
</dbReference>
<keyword evidence="8" id="KW-1185">Reference proteome</keyword>
<dbReference type="GO" id="GO:0003677">
    <property type="term" value="F:DNA binding"/>
    <property type="evidence" value="ECO:0007669"/>
    <property type="project" value="UniProtKB-KW"/>
</dbReference>
<dbReference type="OrthoDB" id="6270329at2759"/>
<evidence type="ECO:0000313" key="7">
    <source>
        <dbReference type="EMBL" id="KAI5083353.1"/>
    </source>
</evidence>
<evidence type="ECO:0000313" key="8">
    <source>
        <dbReference type="Proteomes" id="UP000886520"/>
    </source>
</evidence>
<feature type="compositionally biased region" description="Polar residues" evidence="5">
    <location>
        <begin position="225"/>
        <end position="255"/>
    </location>
</feature>
<accession>A0A9D4VBT1</accession>
<evidence type="ECO:0000256" key="1">
    <source>
        <dbReference type="ARBA" id="ARBA00023015"/>
    </source>
</evidence>
<evidence type="ECO:0000256" key="5">
    <source>
        <dbReference type="SAM" id="MobiDB-lite"/>
    </source>
</evidence>
<feature type="domain" description="RWP-RK" evidence="6">
    <location>
        <begin position="1"/>
        <end position="89"/>
    </location>
</feature>
<evidence type="ECO:0000256" key="3">
    <source>
        <dbReference type="ARBA" id="ARBA00023163"/>
    </source>
</evidence>
<keyword evidence="2" id="KW-0238">DNA-binding</keyword>
<feature type="region of interest" description="Disordered" evidence="5">
    <location>
        <begin position="201"/>
        <end position="255"/>
    </location>
</feature>
<comment type="caution">
    <text evidence="7">The sequence shown here is derived from an EMBL/GenBank/DDBJ whole genome shotgun (WGS) entry which is preliminary data.</text>
</comment>
<proteinExistence type="predicted"/>
<evidence type="ECO:0000256" key="2">
    <source>
        <dbReference type="ARBA" id="ARBA00023125"/>
    </source>
</evidence>
<sequence length="315" mass="34740">MSSEYVPHSRSTQQQPVTAQVDLSFDEVANHFPFPIAEAASNLGVSTNDLKRVCRENGLNRWPYRKILAGKTVEDVKKEAAREMAILERMSRLQPQSASNTLNALRSNRSGAYTIATSSAGSVLTEKDRPTIDLLKRQTAGPALGLYAHASTLKPLHIDQRSQLHNQFHLRVNIPTYLDDFKQGFPSKGLSSVTTEWWGNVLSDETDDPPSVKETEHTVVEPSPEGQSNEDQHTSSLGFSSQTAETSTTDLTPASILTRTRKNAVETGRKALGILVARGYGAHRLADKDETLLRAIFADNFPVLWEAYSVTNQHG</sequence>
<organism evidence="7 8">
    <name type="scientific">Adiantum capillus-veneris</name>
    <name type="common">Maidenhair fern</name>
    <dbReference type="NCBI Taxonomy" id="13818"/>
    <lineage>
        <taxon>Eukaryota</taxon>
        <taxon>Viridiplantae</taxon>
        <taxon>Streptophyta</taxon>
        <taxon>Embryophyta</taxon>
        <taxon>Tracheophyta</taxon>
        <taxon>Polypodiopsida</taxon>
        <taxon>Polypodiidae</taxon>
        <taxon>Polypodiales</taxon>
        <taxon>Pteridineae</taxon>
        <taxon>Pteridaceae</taxon>
        <taxon>Vittarioideae</taxon>
        <taxon>Adiantum</taxon>
    </lineage>
</organism>
<dbReference type="Proteomes" id="UP000886520">
    <property type="component" value="Chromosome 3"/>
</dbReference>
<reference evidence="7" key="1">
    <citation type="submission" date="2021-01" db="EMBL/GenBank/DDBJ databases">
        <title>Adiantum capillus-veneris genome.</title>
        <authorList>
            <person name="Fang Y."/>
            <person name="Liao Q."/>
        </authorList>
    </citation>
    <scope>NUCLEOTIDE SEQUENCE</scope>
    <source>
        <strain evidence="7">H3</strain>
        <tissue evidence="7">Leaf</tissue>
    </source>
</reference>
<dbReference type="EMBL" id="JABFUD020000002">
    <property type="protein sequence ID" value="KAI5083353.1"/>
    <property type="molecule type" value="Genomic_DNA"/>
</dbReference>
<keyword evidence="4" id="KW-0539">Nucleus</keyword>
<gene>
    <name evidence="7" type="ORF">GOP47_0003096</name>
</gene>
<feature type="compositionally biased region" description="Basic and acidic residues" evidence="5">
    <location>
        <begin position="210"/>
        <end position="219"/>
    </location>
</feature>
<dbReference type="PROSITE" id="PS51519">
    <property type="entry name" value="RWP_RK"/>
    <property type="match status" value="1"/>
</dbReference>
<dbReference type="PANTHER" id="PTHR48460">
    <property type="entry name" value="RWP-RK DOMAIN-CONTAINING PROTEIN"/>
    <property type="match status" value="1"/>
</dbReference>
<evidence type="ECO:0000259" key="6">
    <source>
        <dbReference type="PROSITE" id="PS51519"/>
    </source>
</evidence>
<evidence type="ECO:0000256" key="4">
    <source>
        <dbReference type="ARBA" id="ARBA00023242"/>
    </source>
</evidence>
<dbReference type="PANTHER" id="PTHR48460:SF1">
    <property type="entry name" value="RWP-RK DOMAIN-CONTAINING PROTEIN"/>
    <property type="match status" value="1"/>
</dbReference>
<dbReference type="AlphaFoldDB" id="A0A9D4VBT1"/>
<keyword evidence="3" id="KW-0804">Transcription</keyword>